<dbReference type="EMBL" id="JACVVK020000014">
    <property type="protein sequence ID" value="KAK7504657.1"/>
    <property type="molecule type" value="Genomic_DNA"/>
</dbReference>
<dbReference type="Proteomes" id="UP001519460">
    <property type="component" value="Unassembled WGS sequence"/>
</dbReference>
<name>A0ABD0M099_9CAEN</name>
<evidence type="ECO:0000313" key="3">
    <source>
        <dbReference type="EMBL" id="KAK7504657.1"/>
    </source>
</evidence>
<proteinExistence type="predicted"/>
<comment type="caution">
    <text evidence="3">The sequence shown here is derived from an EMBL/GenBank/DDBJ whole genome shotgun (WGS) entry which is preliminary data.</text>
</comment>
<dbReference type="PANTHER" id="PTHR31596:SF1">
    <property type="entry name" value="T-CELL ACTIVATION INHIBITOR, MITOCHONDRIAL"/>
    <property type="match status" value="1"/>
</dbReference>
<evidence type="ECO:0000259" key="2">
    <source>
        <dbReference type="Pfam" id="PF14688"/>
    </source>
</evidence>
<feature type="domain" description="DUF4461" evidence="2">
    <location>
        <begin position="254"/>
        <end position="562"/>
    </location>
</feature>
<dbReference type="PANTHER" id="PTHR31596">
    <property type="entry name" value="T-CELL ACTIVATION INHIBITOR, MITOCHONDRIAL"/>
    <property type="match status" value="1"/>
</dbReference>
<dbReference type="AlphaFoldDB" id="A0ABD0M099"/>
<sequence>MSSKFRRPTSNNPDCDTFLCHKRWLGDDEQYTQSDTQVQHLHSLFRETRNVRQKQTIACHALFSDSSECKQVFFFLKTVNEKNTHSSKRAQARYFICTGMVHRSMTTQEVATALRPFYFIVHPDLFGQFPKERAVNEDSLKRLSEYVTSLQVSGKARPTDMKFFVRDQNETAGETTGKMKEVKIELSSKTLRHTVLTVLGACGLSLDYLNSIPITSFERTGNLFRPVKWHPSYYAATGKKDPNQRVHKPPPQLTLRSWLQLNIARSRKNVDAIQHVQEDIERMCDALHASLGLKEIRWDSVWGISHFRGCLKSFHRLYSEHPHVISSVLKGRTLLFSNRTGVSRLGEIVLSSEDVPTAWMKVLLSVSAYDAMLERLPIMEEKLSELLNGIRVVRQERSHSHVMAEEYELLLNKLLNSLRRCQGHVARTFLNTDLSGLELVVQGESGPLALSNTGSFLIPASIPGSLVIDFISRHKDEAYSILEDIDSCLREEEESIQDCKSTLELKEISKDESVTSQQMTSCCQRLCEQYWRFSVVLHQSSVRVSHYYTVMQDGQICIPWDWVGDDS</sequence>
<dbReference type="Pfam" id="PF14688">
    <property type="entry name" value="DUF4461"/>
    <property type="match status" value="1"/>
</dbReference>
<dbReference type="InterPro" id="IPR027986">
    <property type="entry name" value="TCAIM"/>
</dbReference>
<organism evidence="3 4">
    <name type="scientific">Batillaria attramentaria</name>
    <dbReference type="NCBI Taxonomy" id="370345"/>
    <lineage>
        <taxon>Eukaryota</taxon>
        <taxon>Metazoa</taxon>
        <taxon>Spiralia</taxon>
        <taxon>Lophotrochozoa</taxon>
        <taxon>Mollusca</taxon>
        <taxon>Gastropoda</taxon>
        <taxon>Caenogastropoda</taxon>
        <taxon>Sorbeoconcha</taxon>
        <taxon>Cerithioidea</taxon>
        <taxon>Batillariidae</taxon>
        <taxon>Batillaria</taxon>
    </lineage>
</organism>
<dbReference type="InterPro" id="IPR028031">
    <property type="entry name" value="DUF4460"/>
</dbReference>
<feature type="domain" description="DUF4460" evidence="1">
    <location>
        <begin position="103"/>
        <end position="204"/>
    </location>
</feature>
<accession>A0ABD0M099</accession>
<protein>
    <recommendedName>
        <fullName evidence="5">T-cell activation inhibitor, mitochondrial</fullName>
    </recommendedName>
</protein>
<dbReference type="InterPro" id="IPR027989">
    <property type="entry name" value="DUF4461"/>
</dbReference>
<evidence type="ECO:0008006" key="5">
    <source>
        <dbReference type="Google" id="ProtNLM"/>
    </source>
</evidence>
<gene>
    <name evidence="3" type="ORF">BaRGS_00004143</name>
</gene>
<evidence type="ECO:0000313" key="4">
    <source>
        <dbReference type="Proteomes" id="UP001519460"/>
    </source>
</evidence>
<reference evidence="3 4" key="1">
    <citation type="journal article" date="2023" name="Sci. Data">
        <title>Genome assembly of the Korean intertidal mud-creeper Batillaria attramentaria.</title>
        <authorList>
            <person name="Patra A.K."/>
            <person name="Ho P.T."/>
            <person name="Jun S."/>
            <person name="Lee S.J."/>
            <person name="Kim Y."/>
            <person name="Won Y.J."/>
        </authorList>
    </citation>
    <scope>NUCLEOTIDE SEQUENCE [LARGE SCALE GENOMIC DNA]</scope>
    <source>
        <strain evidence="3">Wonlab-2016</strain>
    </source>
</reference>
<evidence type="ECO:0000259" key="1">
    <source>
        <dbReference type="Pfam" id="PF14687"/>
    </source>
</evidence>
<keyword evidence="4" id="KW-1185">Reference proteome</keyword>
<dbReference type="Pfam" id="PF14687">
    <property type="entry name" value="DUF4460"/>
    <property type="match status" value="1"/>
</dbReference>